<accession>A0A9W4UWE2</accession>
<evidence type="ECO:0000256" key="1">
    <source>
        <dbReference type="SAM" id="MobiDB-lite"/>
    </source>
</evidence>
<proteinExistence type="predicted"/>
<dbReference type="AlphaFoldDB" id="A0A9W4UWE2"/>
<comment type="caution">
    <text evidence="2">The sequence shown here is derived from an EMBL/GenBank/DDBJ whole genome shotgun (WGS) entry which is preliminary data.</text>
</comment>
<feature type="region of interest" description="Disordered" evidence="1">
    <location>
        <begin position="238"/>
        <end position="265"/>
    </location>
</feature>
<feature type="compositionally biased region" description="Polar residues" evidence="1">
    <location>
        <begin position="104"/>
        <end position="114"/>
    </location>
</feature>
<feature type="compositionally biased region" description="Low complexity" evidence="1">
    <location>
        <begin position="9"/>
        <end position="33"/>
    </location>
</feature>
<gene>
    <name evidence="2" type="ORF">PDIGIT_LOCUS15127</name>
</gene>
<sequence length="513" mass="55953">MSDNSVRLPGLAELLSSAPSPALTTATTTTTSPHHQYRPYDPWAPFSAMPARTGTEETCTPSTASWKAADSSPRLAPSPPQSSTRPSFSHQPQPLLPPHQHHQVSSPAQHQIATSPAHHPFAAQPPLESPRHLNLLPSPAPPQSQAQSRTSGHSYADPKAPTHAPITARQDSAVPEPQVSTSQPPQQSKPLQAFAYPAATPRFLHDARPYDAAAHLSRLPSPAPSPENVVSPLSTYTYQRRKTTPPPTIKDPVPHRRRSSSVPKPGFSLLNKLPANHPVVTSSSLLQHANMPPPDQVQQHLRANHLASALQPSAEIKNSSDEFSQHKCSYCGDVWDVDISISSALNLEHTKPYTSSHDMHNFTDSTLNQLHETVIALNEKHRRWRSQHVFRSIDSDGSLPCLAARAAAVAKSNKRKAEAPSDDGIFHSKLRRLSVDSPKASQLTPPPEPGSSSHQPRASHRYVSEPESITIADILSHPSMRPYYEPPPHDARRSPHLAKQDETGSPAPKTPER</sequence>
<feature type="region of interest" description="Disordered" evidence="1">
    <location>
        <begin position="411"/>
        <end position="513"/>
    </location>
</feature>
<feature type="region of interest" description="Disordered" evidence="1">
    <location>
        <begin position="1"/>
        <end position="191"/>
    </location>
</feature>
<evidence type="ECO:0000313" key="3">
    <source>
        <dbReference type="Proteomes" id="UP001152607"/>
    </source>
</evidence>
<organism evidence="2 3">
    <name type="scientific">Periconia digitata</name>
    <dbReference type="NCBI Taxonomy" id="1303443"/>
    <lineage>
        <taxon>Eukaryota</taxon>
        <taxon>Fungi</taxon>
        <taxon>Dikarya</taxon>
        <taxon>Ascomycota</taxon>
        <taxon>Pezizomycotina</taxon>
        <taxon>Dothideomycetes</taxon>
        <taxon>Pleosporomycetidae</taxon>
        <taxon>Pleosporales</taxon>
        <taxon>Massarineae</taxon>
        <taxon>Periconiaceae</taxon>
        <taxon>Periconia</taxon>
    </lineage>
</organism>
<feature type="compositionally biased region" description="Basic and acidic residues" evidence="1">
    <location>
        <begin position="487"/>
        <end position="502"/>
    </location>
</feature>
<dbReference type="Proteomes" id="UP001152607">
    <property type="component" value="Unassembled WGS sequence"/>
</dbReference>
<feature type="compositionally biased region" description="Low complexity" evidence="1">
    <location>
        <begin position="175"/>
        <end position="191"/>
    </location>
</feature>
<protein>
    <submittedName>
        <fullName evidence="2">Uncharacterized protein</fullName>
    </submittedName>
</protein>
<keyword evidence="3" id="KW-1185">Reference proteome</keyword>
<evidence type="ECO:0000313" key="2">
    <source>
        <dbReference type="EMBL" id="CAI6341927.1"/>
    </source>
</evidence>
<feature type="compositionally biased region" description="Polar residues" evidence="1">
    <location>
        <begin position="56"/>
        <end position="65"/>
    </location>
</feature>
<name>A0A9W4UWE2_9PLEO</name>
<dbReference type="EMBL" id="CAOQHR010000012">
    <property type="protein sequence ID" value="CAI6341927.1"/>
    <property type="molecule type" value="Genomic_DNA"/>
</dbReference>
<reference evidence="2" key="1">
    <citation type="submission" date="2023-01" db="EMBL/GenBank/DDBJ databases">
        <authorList>
            <person name="Van Ghelder C."/>
            <person name="Rancurel C."/>
        </authorList>
    </citation>
    <scope>NUCLEOTIDE SEQUENCE</scope>
    <source>
        <strain evidence="2">CNCM I-4278</strain>
    </source>
</reference>